<dbReference type="AlphaFoldDB" id="A0AAE0N7T0"/>
<name>A0AAE0N7T0_9PEZI</name>
<dbReference type="EMBL" id="JAULSW010000008">
    <property type="protein sequence ID" value="KAK3372599.1"/>
    <property type="molecule type" value="Genomic_DNA"/>
</dbReference>
<feature type="signal peptide" evidence="1">
    <location>
        <begin position="1"/>
        <end position="17"/>
    </location>
</feature>
<keyword evidence="1" id="KW-0732">Signal</keyword>
<organism evidence="2 3">
    <name type="scientific">Podospora didyma</name>
    <dbReference type="NCBI Taxonomy" id="330526"/>
    <lineage>
        <taxon>Eukaryota</taxon>
        <taxon>Fungi</taxon>
        <taxon>Dikarya</taxon>
        <taxon>Ascomycota</taxon>
        <taxon>Pezizomycotina</taxon>
        <taxon>Sordariomycetes</taxon>
        <taxon>Sordariomycetidae</taxon>
        <taxon>Sordariales</taxon>
        <taxon>Podosporaceae</taxon>
        <taxon>Podospora</taxon>
    </lineage>
</organism>
<reference evidence="2" key="1">
    <citation type="journal article" date="2023" name="Mol. Phylogenet. Evol.">
        <title>Genome-scale phylogeny and comparative genomics of the fungal order Sordariales.</title>
        <authorList>
            <person name="Hensen N."/>
            <person name="Bonometti L."/>
            <person name="Westerberg I."/>
            <person name="Brannstrom I.O."/>
            <person name="Guillou S."/>
            <person name="Cros-Aarteil S."/>
            <person name="Calhoun S."/>
            <person name="Haridas S."/>
            <person name="Kuo A."/>
            <person name="Mondo S."/>
            <person name="Pangilinan J."/>
            <person name="Riley R."/>
            <person name="LaButti K."/>
            <person name="Andreopoulos B."/>
            <person name="Lipzen A."/>
            <person name="Chen C."/>
            <person name="Yan M."/>
            <person name="Daum C."/>
            <person name="Ng V."/>
            <person name="Clum A."/>
            <person name="Steindorff A."/>
            <person name="Ohm R.A."/>
            <person name="Martin F."/>
            <person name="Silar P."/>
            <person name="Natvig D.O."/>
            <person name="Lalanne C."/>
            <person name="Gautier V."/>
            <person name="Ament-Velasquez S.L."/>
            <person name="Kruys A."/>
            <person name="Hutchinson M.I."/>
            <person name="Powell A.J."/>
            <person name="Barry K."/>
            <person name="Miller A.N."/>
            <person name="Grigoriev I.V."/>
            <person name="Debuchy R."/>
            <person name="Gladieux P."/>
            <person name="Hiltunen Thoren M."/>
            <person name="Johannesson H."/>
        </authorList>
    </citation>
    <scope>NUCLEOTIDE SEQUENCE</scope>
    <source>
        <strain evidence="2">CBS 232.78</strain>
    </source>
</reference>
<proteinExistence type="predicted"/>
<sequence>MKCNVVFSGLFAAAVSGSNLLAEDPFGNSTHTSTVGKRQVQEIGLNFCKDSSSQGETLTDDRDNTMSAVFPPLGVYCRIYFNAHCPSSEDSGSGCEHFDVTSPGISNLNQAQYNVCGWNYPNDKASSYKCHWI</sequence>
<accession>A0AAE0N7T0</accession>
<protein>
    <submittedName>
        <fullName evidence="2">Uncharacterized protein</fullName>
    </submittedName>
</protein>
<evidence type="ECO:0000313" key="2">
    <source>
        <dbReference type="EMBL" id="KAK3372599.1"/>
    </source>
</evidence>
<evidence type="ECO:0000313" key="3">
    <source>
        <dbReference type="Proteomes" id="UP001285441"/>
    </source>
</evidence>
<reference evidence="2" key="2">
    <citation type="submission" date="2023-06" db="EMBL/GenBank/DDBJ databases">
        <authorList>
            <consortium name="Lawrence Berkeley National Laboratory"/>
            <person name="Haridas S."/>
            <person name="Hensen N."/>
            <person name="Bonometti L."/>
            <person name="Westerberg I."/>
            <person name="Brannstrom I.O."/>
            <person name="Guillou S."/>
            <person name="Cros-Aarteil S."/>
            <person name="Calhoun S."/>
            <person name="Kuo A."/>
            <person name="Mondo S."/>
            <person name="Pangilinan J."/>
            <person name="Riley R."/>
            <person name="LaButti K."/>
            <person name="Andreopoulos B."/>
            <person name="Lipzen A."/>
            <person name="Chen C."/>
            <person name="Yanf M."/>
            <person name="Daum C."/>
            <person name="Ng V."/>
            <person name="Clum A."/>
            <person name="Steindorff A."/>
            <person name="Ohm R."/>
            <person name="Martin F."/>
            <person name="Silar P."/>
            <person name="Natvig D."/>
            <person name="Lalanne C."/>
            <person name="Gautier V."/>
            <person name="Ament-velasquez S.L."/>
            <person name="Kruys A."/>
            <person name="Hutchinson M.I."/>
            <person name="Powell A.J."/>
            <person name="Barry K."/>
            <person name="Miller A.N."/>
            <person name="Grigoriev I.V."/>
            <person name="Debuchy R."/>
            <person name="Gladieux P."/>
            <person name="Thoren M.H."/>
            <person name="Johannesson H."/>
        </authorList>
    </citation>
    <scope>NUCLEOTIDE SEQUENCE</scope>
    <source>
        <strain evidence="2">CBS 232.78</strain>
    </source>
</reference>
<dbReference type="Proteomes" id="UP001285441">
    <property type="component" value="Unassembled WGS sequence"/>
</dbReference>
<gene>
    <name evidence="2" type="ORF">B0H63DRAFT_453914</name>
</gene>
<feature type="chain" id="PRO_5041952556" evidence="1">
    <location>
        <begin position="18"/>
        <end position="133"/>
    </location>
</feature>
<keyword evidence="3" id="KW-1185">Reference proteome</keyword>
<evidence type="ECO:0000256" key="1">
    <source>
        <dbReference type="SAM" id="SignalP"/>
    </source>
</evidence>
<comment type="caution">
    <text evidence="2">The sequence shown here is derived from an EMBL/GenBank/DDBJ whole genome shotgun (WGS) entry which is preliminary data.</text>
</comment>